<dbReference type="Pfam" id="PF01548">
    <property type="entry name" value="DEDD_Tnp_IS110"/>
    <property type="match status" value="1"/>
</dbReference>
<accession>A0A512E4G1</accession>
<organism evidence="4 5">
    <name type="scientific">Skermanella aerolata</name>
    <dbReference type="NCBI Taxonomy" id="393310"/>
    <lineage>
        <taxon>Bacteria</taxon>
        <taxon>Pseudomonadati</taxon>
        <taxon>Pseudomonadota</taxon>
        <taxon>Alphaproteobacteria</taxon>
        <taxon>Rhodospirillales</taxon>
        <taxon>Azospirillaceae</taxon>
        <taxon>Skermanella</taxon>
    </lineage>
</organism>
<evidence type="ECO:0000259" key="3">
    <source>
        <dbReference type="Pfam" id="PF02371"/>
    </source>
</evidence>
<dbReference type="Pfam" id="PF02371">
    <property type="entry name" value="Transposase_20"/>
    <property type="match status" value="1"/>
</dbReference>
<keyword evidence="1" id="KW-0175">Coiled coil</keyword>
<dbReference type="InterPro" id="IPR047650">
    <property type="entry name" value="Transpos_IS110"/>
</dbReference>
<dbReference type="GO" id="GO:0006313">
    <property type="term" value="P:DNA transposition"/>
    <property type="evidence" value="ECO:0007669"/>
    <property type="project" value="InterPro"/>
</dbReference>
<dbReference type="NCBIfam" id="NF033542">
    <property type="entry name" value="transpos_IS110"/>
    <property type="match status" value="1"/>
</dbReference>
<dbReference type="GO" id="GO:0003677">
    <property type="term" value="F:DNA binding"/>
    <property type="evidence" value="ECO:0007669"/>
    <property type="project" value="InterPro"/>
</dbReference>
<dbReference type="Proteomes" id="UP000321523">
    <property type="component" value="Unassembled WGS sequence"/>
</dbReference>
<dbReference type="PANTHER" id="PTHR33055">
    <property type="entry name" value="TRANSPOSASE FOR INSERTION SEQUENCE ELEMENT IS1111A"/>
    <property type="match status" value="1"/>
</dbReference>
<evidence type="ECO:0000256" key="1">
    <source>
        <dbReference type="SAM" id="Coils"/>
    </source>
</evidence>
<sequence length="342" mass="37149">MSAAFIGLDLAKSVFQVHGVDAQGKVVVTKRLRRDAVLAFFANLPVCVVGMEACAGSHFWAREIACLGHTVRLMAPQYVKPYVKRQKNDRADAEAICEAVQRPSMRFVAVKSEEQQSTLAIHRVRETLVAQKTQLINALRAHLAEFGIVAPQGAGKVEQLTAVVADLEDTRVPALARSVLQSLIDQLRDTERRVEDLDARLAEQAKADEVCQRLMTVPGIGPITATALTATVGDARVFESGRHLAAWLGLVPRQNSSGGKERLGGISKAGDGYLRRLLVHGARAVMRWQGTKSPWLAGLLKRRPFNVAAVALANKLARIAWAVMARGEDYRKPAVSAEPATA</sequence>
<evidence type="ECO:0000313" key="5">
    <source>
        <dbReference type="Proteomes" id="UP000321523"/>
    </source>
</evidence>
<protein>
    <submittedName>
        <fullName evidence="4">IS110 family transposase</fullName>
    </submittedName>
</protein>
<dbReference type="OrthoDB" id="5289737at2"/>
<gene>
    <name evidence="4" type="ORF">SAE02_77460</name>
</gene>
<keyword evidence="5" id="KW-1185">Reference proteome</keyword>
<dbReference type="AlphaFoldDB" id="A0A512E4G1"/>
<dbReference type="RefSeq" id="WP_044437705.1">
    <property type="nucleotide sequence ID" value="NZ_BJYZ01000106.1"/>
</dbReference>
<dbReference type="InterPro" id="IPR002525">
    <property type="entry name" value="Transp_IS110-like_N"/>
</dbReference>
<dbReference type="PANTHER" id="PTHR33055:SF3">
    <property type="entry name" value="PUTATIVE TRANSPOSASE FOR IS117-RELATED"/>
    <property type="match status" value="1"/>
</dbReference>
<feature type="coiled-coil region" evidence="1">
    <location>
        <begin position="180"/>
        <end position="207"/>
    </location>
</feature>
<name>A0A512E4G1_9PROT</name>
<comment type="caution">
    <text evidence="4">The sequence shown here is derived from an EMBL/GenBank/DDBJ whole genome shotgun (WGS) entry which is preliminary data.</text>
</comment>
<proteinExistence type="predicted"/>
<feature type="domain" description="Transposase IS110-like N-terminal" evidence="2">
    <location>
        <begin position="6"/>
        <end position="146"/>
    </location>
</feature>
<evidence type="ECO:0000259" key="2">
    <source>
        <dbReference type="Pfam" id="PF01548"/>
    </source>
</evidence>
<reference evidence="4 5" key="1">
    <citation type="submission" date="2019-07" db="EMBL/GenBank/DDBJ databases">
        <title>Whole genome shotgun sequence of Skermanella aerolata NBRC 106429.</title>
        <authorList>
            <person name="Hosoyama A."/>
            <person name="Uohara A."/>
            <person name="Ohji S."/>
            <person name="Ichikawa N."/>
        </authorList>
    </citation>
    <scope>NUCLEOTIDE SEQUENCE [LARGE SCALE GENOMIC DNA]</scope>
    <source>
        <strain evidence="4 5">NBRC 106429</strain>
    </source>
</reference>
<dbReference type="EMBL" id="BJYZ01000106">
    <property type="protein sequence ID" value="GEO43598.1"/>
    <property type="molecule type" value="Genomic_DNA"/>
</dbReference>
<dbReference type="GO" id="GO:0004803">
    <property type="term" value="F:transposase activity"/>
    <property type="evidence" value="ECO:0007669"/>
    <property type="project" value="InterPro"/>
</dbReference>
<dbReference type="InterPro" id="IPR003346">
    <property type="entry name" value="Transposase_20"/>
</dbReference>
<evidence type="ECO:0000313" key="4">
    <source>
        <dbReference type="EMBL" id="GEO43598.1"/>
    </source>
</evidence>
<feature type="domain" description="Transposase IS116/IS110/IS902 C-terminal" evidence="3">
    <location>
        <begin position="211"/>
        <end position="289"/>
    </location>
</feature>